<dbReference type="PANTHER" id="PTHR31025">
    <property type="entry name" value="SI:CH211-196P9.1-RELATED"/>
    <property type="match status" value="1"/>
</dbReference>
<name>A0A3B3RGX0_9TELE</name>
<proteinExistence type="predicted"/>
<sequence length="453" mass="52619">ILPHLDSETLRTLLEDLSKMGVREVNDLMYIKEDDIRHLLPVVDCRKNTILIWFHAISAPYSHTAQYSTWTSTFQVPWDKTRPSLRTCIEHGQTPQETDRRHMVRVIVDAIREMCLNPTLSQCAVVAKSIIEQYPNSFEDRTDGGDRMGSGYFTLCSQLKTRVDNLNRNNTLARLRKPKRPAATVEYSHELPEGETRGHKGADRARVNDMQQLKTEWPFLFMKRFLMQHFSTLTGIDLESRLGESIAGKRRRVLQFFKGQLLRWKKEVRIVLADLERQPEDVDLSLALTLVMMAFFKDREDSIFLLADVRNSFIILSYVETQLSLSNTPRIILLGDSILASRKWMLATERKVVIEATHLQLDFTCALYQEEAATTLEFIQRFLVRINPENSKCTSRFHVSKSSGKTVQRKTMALNPHVASFIRDFTEYDWQNHYGKSIFNWENTYIFFVNLTG</sequence>
<dbReference type="Ensembl" id="ENSPKIT00000041632.1">
    <property type="protein sequence ID" value="ENSPKIP00000017125.1"/>
    <property type="gene ID" value="ENSPKIG00000003165.1"/>
</dbReference>
<dbReference type="GeneTree" id="ENSGT01000000215019"/>
<dbReference type="Proteomes" id="UP000261540">
    <property type="component" value="Unplaced"/>
</dbReference>
<keyword evidence="2" id="KW-1185">Reference proteome</keyword>
<organism evidence="1 2">
    <name type="scientific">Paramormyrops kingsleyae</name>
    <dbReference type="NCBI Taxonomy" id="1676925"/>
    <lineage>
        <taxon>Eukaryota</taxon>
        <taxon>Metazoa</taxon>
        <taxon>Chordata</taxon>
        <taxon>Craniata</taxon>
        <taxon>Vertebrata</taxon>
        <taxon>Euteleostomi</taxon>
        <taxon>Actinopterygii</taxon>
        <taxon>Neopterygii</taxon>
        <taxon>Teleostei</taxon>
        <taxon>Osteoglossocephala</taxon>
        <taxon>Osteoglossomorpha</taxon>
        <taxon>Osteoglossiformes</taxon>
        <taxon>Mormyridae</taxon>
        <taxon>Paramormyrops</taxon>
    </lineage>
</organism>
<reference evidence="1" key="2">
    <citation type="submission" date="2025-09" db="UniProtKB">
        <authorList>
            <consortium name="Ensembl"/>
        </authorList>
    </citation>
    <scope>IDENTIFICATION</scope>
</reference>
<accession>A0A3B3RGX0</accession>
<dbReference type="PANTHER" id="PTHR31025:SF22">
    <property type="entry name" value="IP13529P"/>
    <property type="match status" value="1"/>
</dbReference>
<evidence type="ECO:0000313" key="1">
    <source>
        <dbReference type="Ensembl" id="ENSPKIP00000017125.1"/>
    </source>
</evidence>
<protein>
    <submittedName>
        <fullName evidence="1">Uncharacterized protein</fullName>
    </submittedName>
</protein>
<reference evidence="1" key="1">
    <citation type="submission" date="2025-08" db="UniProtKB">
        <authorList>
            <consortium name="Ensembl"/>
        </authorList>
    </citation>
    <scope>IDENTIFICATION</scope>
</reference>
<dbReference type="AlphaFoldDB" id="A0A3B3RGX0"/>
<evidence type="ECO:0000313" key="2">
    <source>
        <dbReference type="Proteomes" id="UP000261540"/>
    </source>
</evidence>